<sequence>MSIWSYDRLLRQRRLPPATWIFTDLDRLDFWELELASRIYNKLKENGQTVYNNPARIGDRYLLLRQLHKAGFNRFNAWHAGDSEQPDRYPVFLRTNRAHRGILTGELINNKQELEQAIESAVADGYPLRELIIVEYCAEPDIRGLYYKFAAFRCGDRIMETAGVLEDKWSAKYGTVGLANDNTIKAEYDRIQTTPNAEELMQAFSFSNIEYGRADYTIIDGKVQIYEINTNPHIGIISSPRYKSRLQSDKLFYNKLLAALKDMNSNKGSVAKLDDWVFRKQRRKDWFFRRSGWVP</sequence>
<accession>A0AAE3HPE1</accession>
<gene>
    <name evidence="1" type="ORF">J2T55_002429</name>
</gene>
<evidence type="ECO:0008006" key="3">
    <source>
        <dbReference type="Google" id="ProtNLM"/>
    </source>
</evidence>
<dbReference type="SUPFAM" id="SSF56059">
    <property type="entry name" value="Glutathione synthetase ATP-binding domain-like"/>
    <property type="match status" value="1"/>
</dbReference>
<name>A0AAE3HPE1_9GAMM</name>
<proteinExistence type="predicted"/>
<reference evidence="1" key="1">
    <citation type="submission" date="2022-08" db="EMBL/GenBank/DDBJ databases">
        <title>Genomic Encyclopedia of Type Strains, Phase III (KMG-III): the genomes of soil and plant-associated and newly described type strains.</title>
        <authorList>
            <person name="Whitman W."/>
        </authorList>
    </citation>
    <scope>NUCLEOTIDE SEQUENCE</scope>
    <source>
        <strain evidence="1">HMT 1</strain>
    </source>
</reference>
<comment type="caution">
    <text evidence="1">The sequence shown here is derived from an EMBL/GenBank/DDBJ whole genome shotgun (WGS) entry which is preliminary data.</text>
</comment>
<dbReference type="AlphaFoldDB" id="A0AAE3HPE1"/>
<dbReference type="Proteomes" id="UP001204445">
    <property type="component" value="Unassembled WGS sequence"/>
</dbReference>
<evidence type="ECO:0000313" key="1">
    <source>
        <dbReference type="EMBL" id="MCS3904393.1"/>
    </source>
</evidence>
<keyword evidence="2" id="KW-1185">Reference proteome</keyword>
<dbReference type="RefSeq" id="WP_259057256.1">
    <property type="nucleotide sequence ID" value="NZ_JANUCT010000021.1"/>
</dbReference>
<organism evidence="1 2">
    <name type="scientific">Methylohalomonas lacus</name>
    <dbReference type="NCBI Taxonomy" id="398773"/>
    <lineage>
        <taxon>Bacteria</taxon>
        <taxon>Pseudomonadati</taxon>
        <taxon>Pseudomonadota</taxon>
        <taxon>Gammaproteobacteria</taxon>
        <taxon>Methylohalomonadales</taxon>
        <taxon>Methylohalomonadaceae</taxon>
        <taxon>Methylohalomonas</taxon>
    </lineage>
</organism>
<protein>
    <recommendedName>
        <fullName evidence="3">ATP-grasp domain-containing protein</fullName>
    </recommendedName>
</protein>
<dbReference type="EMBL" id="JANUCT010000021">
    <property type="protein sequence ID" value="MCS3904393.1"/>
    <property type="molecule type" value="Genomic_DNA"/>
</dbReference>
<evidence type="ECO:0000313" key="2">
    <source>
        <dbReference type="Proteomes" id="UP001204445"/>
    </source>
</evidence>